<dbReference type="PANTHER" id="PTHR43362">
    <property type="entry name" value="MANNITOL DEHYDROGENASE DSF1-RELATED"/>
    <property type="match status" value="1"/>
</dbReference>
<proteinExistence type="predicted"/>
<accession>A0A154W2Q8</accession>
<dbReference type="OrthoDB" id="271711at2"/>
<dbReference type="InterPro" id="IPR050988">
    <property type="entry name" value="Mannitol_DH/Oxidoreductase"/>
</dbReference>
<reference evidence="5 6" key="1">
    <citation type="submission" date="2015-12" db="EMBL/GenBank/DDBJ databases">
        <title>Genome sequence of Oceanibaculum pacificum MCCC 1A02656.</title>
        <authorList>
            <person name="Lu L."/>
            <person name="Lai Q."/>
            <person name="Shao Z."/>
            <person name="Qian P."/>
        </authorList>
    </citation>
    <scope>NUCLEOTIDE SEQUENCE [LARGE SCALE GENOMIC DNA]</scope>
    <source>
        <strain evidence="5 6">MCCC 1A02656</strain>
    </source>
</reference>
<comment type="caution">
    <text evidence="5">The sequence shown here is derived from an EMBL/GenBank/DDBJ whole genome shotgun (WGS) entry which is preliminary data.</text>
</comment>
<dbReference type="EMBL" id="LPXN01000112">
    <property type="protein sequence ID" value="KZD07786.1"/>
    <property type="molecule type" value="Genomic_DNA"/>
</dbReference>
<dbReference type="InterPro" id="IPR013328">
    <property type="entry name" value="6PGD_dom2"/>
</dbReference>
<dbReference type="GO" id="GO:0019594">
    <property type="term" value="P:mannitol metabolic process"/>
    <property type="evidence" value="ECO:0007669"/>
    <property type="project" value="InterPro"/>
</dbReference>
<dbReference type="InterPro" id="IPR023027">
    <property type="entry name" value="Mannitol_DH_CS"/>
</dbReference>
<evidence type="ECO:0000256" key="2">
    <source>
        <dbReference type="ARBA" id="ARBA00023027"/>
    </source>
</evidence>
<dbReference type="SUPFAM" id="SSF51735">
    <property type="entry name" value="NAD(P)-binding Rossmann-fold domains"/>
    <property type="match status" value="1"/>
</dbReference>
<dbReference type="Gene3D" id="1.10.1040.10">
    <property type="entry name" value="N-(1-d-carboxylethyl)-l-norvaline Dehydrogenase, domain 2"/>
    <property type="match status" value="1"/>
</dbReference>
<keyword evidence="1" id="KW-0560">Oxidoreductase</keyword>
<dbReference type="Proteomes" id="UP000076400">
    <property type="component" value="Unassembled WGS sequence"/>
</dbReference>
<evidence type="ECO:0000259" key="3">
    <source>
        <dbReference type="Pfam" id="PF01232"/>
    </source>
</evidence>
<dbReference type="GO" id="GO:0016616">
    <property type="term" value="F:oxidoreductase activity, acting on the CH-OH group of donors, NAD or NADP as acceptor"/>
    <property type="evidence" value="ECO:0007669"/>
    <property type="project" value="TreeGrafter"/>
</dbReference>
<dbReference type="AlphaFoldDB" id="A0A154W2Q8"/>
<feature type="domain" description="Mannitol dehydrogenase C-terminal" evidence="4">
    <location>
        <begin position="282"/>
        <end position="473"/>
    </location>
</feature>
<dbReference type="SUPFAM" id="SSF48179">
    <property type="entry name" value="6-phosphogluconate dehydrogenase C-terminal domain-like"/>
    <property type="match status" value="1"/>
</dbReference>
<dbReference type="Pfam" id="PF01232">
    <property type="entry name" value="Mannitol_dh"/>
    <property type="match status" value="1"/>
</dbReference>
<dbReference type="InterPro" id="IPR000669">
    <property type="entry name" value="Mannitol_DH"/>
</dbReference>
<dbReference type="PROSITE" id="PS00974">
    <property type="entry name" value="MANNITOL_DHGENASE"/>
    <property type="match status" value="1"/>
</dbReference>
<feature type="domain" description="Mannitol dehydrogenase N-terminal" evidence="3">
    <location>
        <begin position="26"/>
        <end position="273"/>
    </location>
</feature>
<keyword evidence="2" id="KW-0520">NAD</keyword>
<dbReference type="InterPro" id="IPR013118">
    <property type="entry name" value="Mannitol_DH_C"/>
</dbReference>
<keyword evidence="6" id="KW-1185">Reference proteome</keyword>
<dbReference type="STRING" id="580166.AUP43_09655"/>
<dbReference type="InterPro" id="IPR036291">
    <property type="entry name" value="NAD(P)-bd_dom_sf"/>
</dbReference>
<evidence type="ECO:0000313" key="6">
    <source>
        <dbReference type="Proteomes" id="UP000076400"/>
    </source>
</evidence>
<protein>
    <submittedName>
        <fullName evidence="5">Mannitol dehydrogenase</fullName>
    </submittedName>
</protein>
<dbReference type="Gene3D" id="3.40.50.720">
    <property type="entry name" value="NAD(P)-binding Rossmann-like Domain"/>
    <property type="match status" value="1"/>
</dbReference>
<dbReference type="InterPro" id="IPR013131">
    <property type="entry name" value="Mannitol_DH_N"/>
</dbReference>
<organism evidence="5 6">
    <name type="scientific">Oceanibaculum pacificum</name>
    <dbReference type="NCBI Taxonomy" id="580166"/>
    <lineage>
        <taxon>Bacteria</taxon>
        <taxon>Pseudomonadati</taxon>
        <taxon>Pseudomonadota</taxon>
        <taxon>Alphaproteobacteria</taxon>
        <taxon>Rhodospirillales</taxon>
        <taxon>Oceanibaculaceae</taxon>
        <taxon>Oceanibaculum</taxon>
    </lineage>
</organism>
<dbReference type="PANTHER" id="PTHR43362:SF1">
    <property type="entry name" value="MANNITOL DEHYDROGENASE 2-RELATED"/>
    <property type="match status" value="1"/>
</dbReference>
<dbReference type="RefSeq" id="WP_067556532.1">
    <property type="nucleotide sequence ID" value="NZ_LPXN01000112.1"/>
</dbReference>
<evidence type="ECO:0000259" key="4">
    <source>
        <dbReference type="Pfam" id="PF08125"/>
    </source>
</evidence>
<sequence length="489" mass="53377">MQRLGPGALPDGVVRFGYDRRELRPGIVHLGVGAFFRAHVATYLDDAMQAGGDPRWGVIGASLRHPDQRDRLAPQGCLYTALQRGPEGDSARIVGCLTQVLVAPENPGALLARMADPMTRIVSLTVTEKGYCRDAEGRLDAQHPEIMQDWRTPLEPVTAIGYLVEALRRRRDANIAPFAVLPCDNLPGNGRLVAGLARDFAAGLDDKLAAWIERSVAFPSSMVDRIAPAVSDADIAAVAALIGRQDAAPVVHEPFRQWVIEDRFPRDGRPPLEHTDAQLVKDVEPFEQMKLRLLNGAHSALAYLGYLVGCETIGDAVAVPVFRAFVQRLWGEVLPTLKRPPGIDLNDYTQTLMRRFDNPAIRHRTWQVAMDGSQKLPQRLLAPARERLAAGKPITAIAHVLAAWARYVGGVDEAGSAIDVRDPLATALRRALDGAGTSSSARIDALLSVRAMFDEPLARDPRFRTALIEAYGRVADYGVRDATVQLMAD</sequence>
<gene>
    <name evidence="5" type="ORF">AUP43_09655</name>
</gene>
<dbReference type="Pfam" id="PF08125">
    <property type="entry name" value="Mannitol_dh_C"/>
    <property type="match status" value="1"/>
</dbReference>
<evidence type="ECO:0000256" key="1">
    <source>
        <dbReference type="ARBA" id="ARBA00023002"/>
    </source>
</evidence>
<evidence type="ECO:0000313" key="5">
    <source>
        <dbReference type="EMBL" id="KZD07786.1"/>
    </source>
</evidence>
<dbReference type="PRINTS" id="PR00084">
    <property type="entry name" value="MTLDHDRGNASE"/>
</dbReference>
<dbReference type="InterPro" id="IPR008927">
    <property type="entry name" value="6-PGluconate_DH-like_C_sf"/>
</dbReference>
<name>A0A154W2Q8_9PROT</name>